<keyword evidence="3" id="KW-1185">Reference proteome</keyword>
<comment type="caution">
    <text evidence="2">The sequence shown here is derived from an EMBL/GenBank/DDBJ whole genome shotgun (WGS) entry which is preliminary data.</text>
</comment>
<dbReference type="OrthoDB" id="568872at2"/>
<feature type="domain" description="CHAT" evidence="1">
    <location>
        <begin position="706"/>
        <end position="858"/>
    </location>
</feature>
<evidence type="ECO:0000313" key="3">
    <source>
        <dbReference type="Proteomes" id="UP000295680"/>
    </source>
</evidence>
<accession>A0A4R2JD86</accession>
<dbReference type="AlphaFoldDB" id="A0A4R2JD86"/>
<dbReference type="Pfam" id="PF12770">
    <property type="entry name" value="CHAT"/>
    <property type="match status" value="1"/>
</dbReference>
<proteinExistence type="predicted"/>
<dbReference type="InterPro" id="IPR024983">
    <property type="entry name" value="CHAT_dom"/>
</dbReference>
<reference evidence="2 3" key="1">
    <citation type="submission" date="2019-03" db="EMBL/GenBank/DDBJ databases">
        <title>Genomic Encyclopedia of Type Strains, Phase IV (KMG-IV): sequencing the most valuable type-strain genomes for metagenomic binning, comparative biology and taxonomic classification.</title>
        <authorList>
            <person name="Goeker M."/>
        </authorList>
    </citation>
    <scope>NUCLEOTIDE SEQUENCE [LARGE SCALE GENOMIC DNA]</scope>
    <source>
        <strain evidence="2 3">DSM 45934</strain>
    </source>
</reference>
<dbReference type="EMBL" id="SLWS01000007">
    <property type="protein sequence ID" value="TCO56042.1"/>
    <property type="molecule type" value="Genomic_DNA"/>
</dbReference>
<dbReference type="Proteomes" id="UP000295680">
    <property type="component" value="Unassembled WGS sequence"/>
</dbReference>
<name>A0A4R2JD86_9PSEU</name>
<organism evidence="2 3">
    <name type="scientific">Actinocrispum wychmicini</name>
    <dbReference type="NCBI Taxonomy" id="1213861"/>
    <lineage>
        <taxon>Bacteria</taxon>
        <taxon>Bacillati</taxon>
        <taxon>Actinomycetota</taxon>
        <taxon>Actinomycetes</taxon>
        <taxon>Pseudonocardiales</taxon>
        <taxon>Pseudonocardiaceae</taxon>
        <taxon>Actinocrispum</taxon>
    </lineage>
</organism>
<evidence type="ECO:0000313" key="2">
    <source>
        <dbReference type="EMBL" id="TCO56042.1"/>
    </source>
</evidence>
<evidence type="ECO:0000259" key="1">
    <source>
        <dbReference type="Pfam" id="PF12770"/>
    </source>
</evidence>
<protein>
    <recommendedName>
        <fullName evidence="1">CHAT domain-containing protein</fullName>
    </recommendedName>
</protein>
<gene>
    <name evidence="2" type="ORF">EV192_107467</name>
</gene>
<sequence>MPLAGIEVEYDPIVLPLDEGLYLGVTVRSTLHSGSTAEGGYLWFDFARPRTAEPRILIRRQIPTIASHWEPLARRDDGYYLMRVLPRAGRESTLVWITPRPDDPTDLRCQLVGPEGSPIANRTVTWSTAGKPDPAARQRLRAWVARTQLVDLLGELVSALSRRDGSGARQKFRAARQLAYRIGHRGVLAALQRYLRQPDIEHASLALDVARGLDDVVFGRGGGYAPPSVQTAPPESYAQEATHVDAFPARFEQPMPQAGSGRGARPVPASVPGAMAQIPSGAAPTAEPEAVVNTGFADPAASWEPFEPDQTLCTGQDYLFWLEIDAADQRSIERTPMALPAELPAQATVTVALFDFPGEVELRSGASVGQLRLRPRGAAEVLRQPLPVLVDHWPGTRLAFPVRMPARSGTARLRCNLYFNQVLVQSRLVQVMVTQRTRRMPDALRSVVDFRIADPATSLADTTIAHAASLHLEGDGRGTHELRVVADGGTELLCAGATIRDGQLATQIKLARSALQRVAWGTDTPWREGLVYRYATPAPYAQLTSDLINLAVNGFRLHHLLLRGLGQTRGTSAFDMACTLGKALRRPGYVQFALRDGAQHVLPAALLYDLPLDTQAPRIQVCADFEAAMRAGQVLGAPCFGGTCRQVDDPDDTVVCPGGFWGYRHALGLPVSVGPAAGLPSHLDGRDGGWLTGGVYCDFQLVDEHRTALLHLLPGLRIELAENRRQTFDALREIQPHVVYFYCHGGVERAVPYLRVGRGTTEPVITPDNLFHKGIRWAEHRPLVFLNGCRTTDLSPESAIEFVSFFVQDAWACGVIGTEITVFESLAAEFAEECLRGFLAHGLPIGLAVRQARIALLARGNPLGLAYVPFVAPAIQFRRNHKEFDRAA</sequence>